<dbReference type="InterPro" id="IPR028077">
    <property type="entry name" value="UAE_UbL_dom"/>
</dbReference>
<feature type="region of interest" description="Disordered" evidence="6">
    <location>
        <begin position="136"/>
        <end position="209"/>
    </location>
</feature>
<name>A0A2C6LEV6_9APIC</name>
<dbReference type="Gene3D" id="1.10.10.520">
    <property type="entry name" value="Ubiquitin activating enzymes (Uba3). Chain: B, domain 2"/>
    <property type="match status" value="1"/>
</dbReference>
<evidence type="ECO:0000313" key="10">
    <source>
        <dbReference type="EMBL" id="PHJ25548.1"/>
    </source>
</evidence>
<dbReference type="GO" id="GO:0016925">
    <property type="term" value="P:protein sumoylation"/>
    <property type="evidence" value="ECO:0007669"/>
    <property type="project" value="TreeGrafter"/>
</dbReference>
<feature type="compositionally biased region" description="Low complexity" evidence="6">
    <location>
        <begin position="1130"/>
        <end position="1142"/>
    </location>
</feature>
<evidence type="ECO:0000313" key="11">
    <source>
        <dbReference type="Proteomes" id="UP000221165"/>
    </source>
</evidence>
<dbReference type="GO" id="GO:0019948">
    <property type="term" value="F:SUMO activating enzyme activity"/>
    <property type="evidence" value="ECO:0007669"/>
    <property type="project" value="TreeGrafter"/>
</dbReference>
<comment type="pathway">
    <text evidence="5">Protein modification.</text>
</comment>
<feature type="domain" description="THIF-type NAD/FAD binding fold" evidence="7">
    <location>
        <begin position="37"/>
        <end position="106"/>
    </location>
</feature>
<sequence length="1179" mass="130516">MEPSNSHPSRLRTTFFNPLLLPSFHSSSSSSSCRFSRIEDVCLLVIGGGGIGCEVCKDLLLSGFRRLLIIDLDTIDMTNLNRQFFFRQAHVGQSKAEVLADACNALLSPEESVHLSQKRRAALQHLHLKPEEVSFPNHRSLHSSSHHEEQKASHTSSSCNPSNQAPPSTTSSTSSPSSTLELSPSPSSSSFSSLPHPPPPFPNAPPHDKSQHLSMECFYGSTTIWGAVGLKMNILSPSFNLPFLQSFDVVISALDNQKARRHLNSLCIAAGVPIIEAGSTGYVGQVMPIMKDHTLCYDCEAKPRDNTQRYPVCTVRQKPERPEHCIAWSKMIYELLFGVENNENLLTDLKSQLQSLMKDDHDDARHRSSYAPQDRSSILQNDREETHEKTPTDASGQPLTSSSSSFNDKEHEGAQTSPCEKKNLTGQKEEEKATMTTRKKRKLLRLSRRLMKELFVDQIRNLIDLQEGKQEDKKMEPGTVSMKKSSLPRPLKILEEEGIEAVDEDEDMEEDDHKKKAASSSLSRTVGTSARNDMGDAEMEVGEISLSGSDEASQDGVSPDRKKRRKLNEVETCGDSSQLVTCSLSSSSREREVADGGRSPTSISPGGHKEQSGEKETDSCADGGDETRKKKTTKRSTSSDKETSGDEPSPHPPEASSSCSSLENRSEPLLDTQRVWSVGECQRVFEKSFSRLFQRQQQEQRREERERKGHEGEIQRSGEGGSGTPFDKDDDDAMDFVAAAANLRMYNFHIPMKSRWSAQAIAGAIVPAIAATNAIVASLQVVQLFHLLEFMHNEGLLFSRRPKNSLQDDGEKMEEAREEKSRRNGVVQKKNLRTDSKCRHVWVKPYVTGGRRLGSVGRLILPEHLEPPRPSCFVCQQQTVTIKVASLEAWTIGDFVDRVVKEGLGLSLPLIDCEDRNLYDAEQFLGGDEKAGASSPESKEEETSFLKERLTAFGIHSSSLLTVTDLLRGDDFQCNLLLVEDADLRREKEAADDDPLAFTISRDGGSWTPESSLARQLEGEAVSSSLSRSPPLSTGVHRDSGSVDLHSLHAATKEDRKRSTVLEVGSAHKGEAKDLETFESSSATLSTKKRQRDNEEEKEERIKENGDVVLVIDVDDGEEDDDEKKQKNGSLEVEAVLSSESLKTSERKKVETKHSGVPYANGHLPTGNEPAEIIIDDDE</sequence>
<dbReference type="PANTHER" id="PTHR10953:SF5">
    <property type="entry name" value="SUMO-ACTIVATING ENZYME SUBUNIT 2"/>
    <property type="match status" value="1"/>
</dbReference>
<dbReference type="VEuPathDB" id="ToxoDB:CSUI_000598"/>
<dbReference type="OrthoDB" id="10252231at2759"/>
<organism evidence="10 11">
    <name type="scientific">Cystoisospora suis</name>
    <dbReference type="NCBI Taxonomy" id="483139"/>
    <lineage>
        <taxon>Eukaryota</taxon>
        <taxon>Sar</taxon>
        <taxon>Alveolata</taxon>
        <taxon>Apicomplexa</taxon>
        <taxon>Conoidasida</taxon>
        <taxon>Coccidia</taxon>
        <taxon>Eucoccidiorida</taxon>
        <taxon>Eimeriorina</taxon>
        <taxon>Sarcocystidae</taxon>
        <taxon>Cystoisospora</taxon>
    </lineage>
</organism>
<keyword evidence="4" id="KW-0067">ATP-binding</keyword>
<dbReference type="InterPro" id="IPR023318">
    <property type="entry name" value="Ub_act_enz_dom_a_sf"/>
</dbReference>
<feature type="compositionally biased region" description="Low complexity" evidence="6">
    <location>
        <begin position="576"/>
        <end position="587"/>
    </location>
</feature>
<feature type="compositionally biased region" description="Low complexity" evidence="6">
    <location>
        <begin position="161"/>
        <end position="194"/>
    </location>
</feature>
<dbReference type="InterPro" id="IPR019572">
    <property type="entry name" value="UBA_E1_SCCH"/>
</dbReference>
<feature type="compositionally biased region" description="Basic and acidic residues" evidence="6">
    <location>
        <begin position="607"/>
        <end position="618"/>
    </location>
</feature>
<feature type="compositionally biased region" description="Basic and acidic residues" evidence="6">
    <location>
        <begin position="407"/>
        <end position="433"/>
    </location>
</feature>
<feature type="region of interest" description="Disordered" evidence="6">
    <location>
        <begin position="802"/>
        <end position="826"/>
    </location>
</feature>
<dbReference type="Gene3D" id="3.40.50.720">
    <property type="entry name" value="NAD(P)-binding Rossmann-like Domain"/>
    <property type="match status" value="2"/>
</dbReference>
<feature type="compositionally biased region" description="Polar residues" evidence="6">
    <location>
        <begin position="392"/>
        <end position="406"/>
    </location>
</feature>
<evidence type="ECO:0000256" key="4">
    <source>
        <dbReference type="ARBA" id="ARBA00022840"/>
    </source>
</evidence>
<feature type="region of interest" description="Disordered" evidence="6">
    <location>
        <begin position="468"/>
        <end position="666"/>
    </location>
</feature>
<feature type="compositionally biased region" description="Basic and acidic residues" evidence="6">
    <location>
        <begin position="809"/>
        <end position="822"/>
    </location>
</feature>
<feature type="domain" description="Ubiquitin/SUMO-activating enzyme ubiquitin-like" evidence="9">
    <location>
        <begin position="886"/>
        <end position="983"/>
    </location>
</feature>
<evidence type="ECO:0000256" key="3">
    <source>
        <dbReference type="ARBA" id="ARBA00022786"/>
    </source>
</evidence>
<dbReference type="Pfam" id="PF00899">
    <property type="entry name" value="ThiF"/>
    <property type="match status" value="2"/>
</dbReference>
<feature type="region of interest" description="Disordered" evidence="6">
    <location>
        <begin position="997"/>
        <end position="1043"/>
    </location>
</feature>
<dbReference type="GO" id="GO:0031510">
    <property type="term" value="C:SUMO activating enzyme complex"/>
    <property type="evidence" value="ECO:0007669"/>
    <property type="project" value="TreeGrafter"/>
</dbReference>
<dbReference type="Pfam" id="PF14732">
    <property type="entry name" value="UAE_UbL"/>
    <property type="match status" value="1"/>
</dbReference>
<evidence type="ECO:0000259" key="7">
    <source>
        <dbReference type="Pfam" id="PF00899"/>
    </source>
</evidence>
<feature type="compositionally biased region" description="Acidic residues" evidence="6">
    <location>
        <begin position="1113"/>
        <end position="1122"/>
    </location>
</feature>
<dbReference type="InterPro" id="IPR045886">
    <property type="entry name" value="ThiF/MoeB/HesA"/>
</dbReference>
<evidence type="ECO:0000259" key="8">
    <source>
        <dbReference type="Pfam" id="PF10585"/>
    </source>
</evidence>
<feature type="compositionally biased region" description="Low complexity" evidence="6">
    <location>
        <begin position="1023"/>
        <end position="1033"/>
    </location>
</feature>
<keyword evidence="3" id="KW-0833">Ubl conjugation pathway</keyword>
<feature type="compositionally biased region" description="Basic and acidic residues" evidence="6">
    <location>
        <begin position="357"/>
        <end position="366"/>
    </location>
</feature>
<feature type="compositionally biased region" description="Basic and acidic residues" evidence="6">
    <location>
        <begin position="381"/>
        <end position="391"/>
    </location>
</feature>
<dbReference type="Gene3D" id="3.10.290.20">
    <property type="entry name" value="Ubiquitin-like 2 activating enzyme e1b. Chain: B, domain 3"/>
    <property type="match status" value="1"/>
</dbReference>
<proteinExistence type="inferred from homology"/>
<feature type="compositionally biased region" description="Basic and acidic residues" evidence="6">
    <location>
        <begin position="1051"/>
        <end position="1068"/>
    </location>
</feature>
<gene>
    <name evidence="10" type="ORF">CSUI_000598</name>
</gene>
<feature type="domain" description="Ubiquitin-activating enzyme SCCH" evidence="8">
    <location>
        <begin position="723"/>
        <end position="757"/>
    </location>
</feature>
<dbReference type="GO" id="GO:0005524">
    <property type="term" value="F:ATP binding"/>
    <property type="evidence" value="ECO:0007669"/>
    <property type="project" value="UniProtKB-KW"/>
</dbReference>
<protein>
    <submittedName>
        <fullName evidence="10">Ubiquitin activating enzyme</fullName>
    </submittedName>
</protein>
<feature type="compositionally biased region" description="Basic and acidic residues" evidence="6">
    <location>
        <begin position="698"/>
        <end position="716"/>
    </location>
</feature>
<evidence type="ECO:0000256" key="5">
    <source>
        <dbReference type="ARBA" id="ARBA00043952"/>
    </source>
</evidence>
<comment type="caution">
    <text evidence="10">The sequence shown here is derived from an EMBL/GenBank/DDBJ whole genome shotgun (WGS) entry which is preliminary data.</text>
</comment>
<dbReference type="RefSeq" id="XP_067927194.1">
    <property type="nucleotide sequence ID" value="XM_068060832.1"/>
</dbReference>
<feature type="compositionally biased region" description="Low complexity" evidence="6">
    <location>
        <begin position="654"/>
        <end position="663"/>
    </location>
</feature>
<feature type="compositionally biased region" description="Pro residues" evidence="6">
    <location>
        <begin position="195"/>
        <end position="205"/>
    </location>
</feature>
<evidence type="ECO:0000256" key="6">
    <source>
        <dbReference type="SAM" id="MobiDB-lite"/>
    </source>
</evidence>
<dbReference type="InterPro" id="IPR035985">
    <property type="entry name" value="Ubiquitin-activating_enz"/>
</dbReference>
<dbReference type="Proteomes" id="UP000221165">
    <property type="component" value="Unassembled WGS sequence"/>
</dbReference>
<comment type="similarity">
    <text evidence="1">Belongs to the ubiquitin-activating E1 family.</text>
</comment>
<dbReference type="GeneID" id="94424043"/>
<dbReference type="AlphaFoldDB" id="A0A2C6LEV6"/>
<feature type="region of interest" description="Disordered" evidence="6">
    <location>
        <begin position="1078"/>
        <end position="1170"/>
    </location>
</feature>
<feature type="compositionally biased region" description="Polar residues" evidence="6">
    <location>
        <begin position="519"/>
        <end position="531"/>
    </location>
</feature>
<reference evidence="10 11" key="1">
    <citation type="journal article" date="2017" name="Int. J. Parasitol.">
        <title>The genome of the protozoan parasite Cystoisospora suis and a reverse vaccinology approach to identify vaccine candidates.</title>
        <authorList>
            <person name="Palmieri N."/>
            <person name="Shrestha A."/>
            <person name="Ruttkowski B."/>
            <person name="Beck T."/>
            <person name="Vogl C."/>
            <person name="Tomley F."/>
            <person name="Blake D.P."/>
            <person name="Joachim A."/>
        </authorList>
    </citation>
    <scope>NUCLEOTIDE SEQUENCE [LARGE SCALE GENOMIC DNA]</scope>
    <source>
        <strain evidence="10 11">Wien I</strain>
    </source>
</reference>
<feature type="compositionally biased region" description="Basic and acidic residues" evidence="6">
    <location>
        <begin position="1143"/>
        <end position="1154"/>
    </location>
</feature>
<dbReference type="PANTHER" id="PTHR10953">
    <property type="entry name" value="UBIQUITIN-ACTIVATING ENZYME E1"/>
    <property type="match status" value="1"/>
</dbReference>
<keyword evidence="2" id="KW-0547">Nucleotide-binding</keyword>
<dbReference type="SUPFAM" id="SSF69572">
    <property type="entry name" value="Activating enzymes of the ubiquitin-like proteins"/>
    <property type="match status" value="2"/>
</dbReference>
<dbReference type="GO" id="GO:0005737">
    <property type="term" value="C:cytoplasm"/>
    <property type="evidence" value="ECO:0007669"/>
    <property type="project" value="TreeGrafter"/>
</dbReference>
<dbReference type="Pfam" id="PF10585">
    <property type="entry name" value="UBA_E1_SCCH"/>
    <property type="match status" value="1"/>
</dbReference>
<dbReference type="InterPro" id="IPR000594">
    <property type="entry name" value="ThiF_NAD_FAD-bd"/>
</dbReference>
<accession>A0A2C6LEV6</accession>
<feature type="compositionally biased region" description="Polar residues" evidence="6">
    <location>
        <begin position="370"/>
        <end position="380"/>
    </location>
</feature>
<feature type="region of interest" description="Disordered" evidence="6">
    <location>
        <begin position="1049"/>
        <end position="1068"/>
    </location>
</feature>
<evidence type="ECO:0000256" key="2">
    <source>
        <dbReference type="ARBA" id="ARBA00022741"/>
    </source>
</evidence>
<keyword evidence="11" id="KW-1185">Reference proteome</keyword>
<feature type="region of interest" description="Disordered" evidence="6">
    <location>
        <begin position="693"/>
        <end position="730"/>
    </location>
</feature>
<feature type="compositionally biased region" description="Basic and acidic residues" evidence="6">
    <location>
        <begin position="1092"/>
        <end position="1106"/>
    </location>
</feature>
<evidence type="ECO:0000259" key="9">
    <source>
        <dbReference type="Pfam" id="PF14732"/>
    </source>
</evidence>
<evidence type="ECO:0000256" key="1">
    <source>
        <dbReference type="ARBA" id="ARBA00005673"/>
    </source>
</evidence>
<feature type="compositionally biased region" description="Acidic residues" evidence="6">
    <location>
        <begin position="496"/>
        <end position="510"/>
    </location>
</feature>
<feature type="region of interest" description="Disordered" evidence="6">
    <location>
        <begin position="357"/>
        <end position="440"/>
    </location>
</feature>
<feature type="domain" description="THIF-type NAD/FAD binding fold" evidence="7">
    <location>
        <begin position="240"/>
        <end position="791"/>
    </location>
</feature>
<dbReference type="EMBL" id="MIGC01000225">
    <property type="protein sequence ID" value="PHJ25548.1"/>
    <property type="molecule type" value="Genomic_DNA"/>
</dbReference>